<reference evidence="1 2" key="1">
    <citation type="journal article" date="2019" name="Genome Biol. Evol.">
        <title>Day and night: Metabolic profiles and evolutionary relationships of six axenic non-marine cyanobacteria.</title>
        <authorList>
            <person name="Will S.E."/>
            <person name="Henke P."/>
            <person name="Boedeker C."/>
            <person name="Huang S."/>
            <person name="Brinkmann H."/>
            <person name="Rohde M."/>
            <person name="Jarek M."/>
            <person name="Friedl T."/>
            <person name="Seufert S."/>
            <person name="Schumacher M."/>
            <person name="Overmann J."/>
            <person name="Neumann-Schaal M."/>
            <person name="Petersen J."/>
        </authorList>
    </citation>
    <scope>NUCLEOTIDE SEQUENCE [LARGE SCALE GENOMIC DNA]</scope>
    <source>
        <strain evidence="1 2">PCC 6912</strain>
    </source>
</reference>
<dbReference type="Proteomes" id="UP000268857">
    <property type="component" value="Unassembled WGS sequence"/>
</dbReference>
<organism evidence="1 2">
    <name type="scientific">Chlorogloeopsis fritschii PCC 6912</name>
    <dbReference type="NCBI Taxonomy" id="211165"/>
    <lineage>
        <taxon>Bacteria</taxon>
        <taxon>Bacillati</taxon>
        <taxon>Cyanobacteriota</taxon>
        <taxon>Cyanophyceae</taxon>
        <taxon>Nostocales</taxon>
        <taxon>Chlorogloeopsidaceae</taxon>
        <taxon>Chlorogloeopsis</taxon>
    </lineage>
</organism>
<protein>
    <submittedName>
        <fullName evidence="1">Uncharacterized protein</fullName>
    </submittedName>
</protein>
<proteinExistence type="predicted"/>
<sequence>MLVASLTDTMSYHLPNQLVETLTTWGGWMSASSPKAVDNVRSEIISRWVVKQYPQRPPQET</sequence>
<name>A0A3S0ZMY1_CHLFR</name>
<comment type="caution">
    <text evidence="1">The sequence shown here is derived from an EMBL/GenBank/DDBJ whole genome shotgun (WGS) entry which is preliminary data.</text>
</comment>
<accession>A0A3S0ZMY1</accession>
<evidence type="ECO:0000313" key="1">
    <source>
        <dbReference type="EMBL" id="RUR75997.1"/>
    </source>
</evidence>
<dbReference type="AlphaFoldDB" id="A0A3S0ZMY1"/>
<keyword evidence="2" id="KW-1185">Reference proteome</keyword>
<dbReference type="EMBL" id="RSCJ01000022">
    <property type="protein sequence ID" value="RUR75997.1"/>
    <property type="molecule type" value="Genomic_DNA"/>
</dbReference>
<gene>
    <name evidence="1" type="ORF">PCC6912_45690</name>
</gene>
<dbReference type="STRING" id="211165.GCA_000317285_06610"/>
<evidence type="ECO:0000313" key="2">
    <source>
        <dbReference type="Proteomes" id="UP000268857"/>
    </source>
</evidence>